<dbReference type="PROSITE" id="PS50005">
    <property type="entry name" value="TPR"/>
    <property type="match status" value="1"/>
</dbReference>
<dbReference type="InterPro" id="IPR011990">
    <property type="entry name" value="TPR-like_helical_dom_sf"/>
</dbReference>
<feature type="domain" description="GGDEF" evidence="6">
    <location>
        <begin position="551"/>
        <end position="685"/>
    </location>
</feature>
<feature type="coiled-coil region" evidence="3">
    <location>
        <begin position="493"/>
        <end position="520"/>
    </location>
</feature>
<dbReference type="SUPFAM" id="SSF48452">
    <property type="entry name" value="TPR-like"/>
    <property type="match status" value="2"/>
</dbReference>
<accession>A0A2P6M9Z6</accession>
<dbReference type="GO" id="GO:0005886">
    <property type="term" value="C:plasma membrane"/>
    <property type="evidence" value="ECO:0007669"/>
    <property type="project" value="TreeGrafter"/>
</dbReference>
<dbReference type="GO" id="GO:1902201">
    <property type="term" value="P:negative regulation of bacterial-type flagellum-dependent cell motility"/>
    <property type="evidence" value="ECO:0007669"/>
    <property type="project" value="TreeGrafter"/>
</dbReference>
<dbReference type="CDD" id="cd01949">
    <property type="entry name" value="GGDEF"/>
    <property type="match status" value="1"/>
</dbReference>
<evidence type="ECO:0000259" key="6">
    <source>
        <dbReference type="PROSITE" id="PS50887"/>
    </source>
</evidence>
<dbReference type="PROSITE" id="PS50887">
    <property type="entry name" value="GGDEF"/>
    <property type="match status" value="1"/>
</dbReference>
<gene>
    <name evidence="7" type="ORF">C6N40_06075</name>
</gene>
<evidence type="ECO:0000313" key="7">
    <source>
        <dbReference type="EMBL" id="PRH82772.1"/>
    </source>
</evidence>
<dbReference type="InterPro" id="IPR000160">
    <property type="entry name" value="GGDEF_dom"/>
</dbReference>
<dbReference type="GO" id="GO:0043709">
    <property type="term" value="P:cell adhesion involved in single-species biofilm formation"/>
    <property type="evidence" value="ECO:0007669"/>
    <property type="project" value="TreeGrafter"/>
</dbReference>
<feature type="signal peptide" evidence="5">
    <location>
        <begin position="1"/>
        <end position="33"/>
    </location>
</feature>
<dbReference type="InterPro" id="IPR019734">
    <property type="entry name" value="TPR_rpt"/>
</dbReference>
<dbReference type="OrthoDB" id="9813903at2"/>
<dbReference type="GO" id="GO:0052621">
    <property type="term" value="F:diguanylate cyclase activity"/>
    <property type="evidence" value="ECO:0007669"/>
    <property type="project" value="UniProtKB-EC"/>
</dbReference>
<dbReference type="RefSeq" id="WP_106990117.1">
    <property type="nucleotide sequence ID" value="NZ_KZ679087.1"/>
</dbReference>
<keyword evidence="2" id="KW-0802">TPR repeat</keyword>
<evidence type="ECO:0000313" key="8">
    <source>
        <dbReference type="Proteomes" id="UP000241736"/>
    </source>
</evidence>
<dbReference type="AlphaFoldDB" id="A0A2P6M9Z6"/>
<feature type="chain" id="PRO_5015189135" description="diguanylate cyclase" evidence="5">
    <location>
        <begin position="34"/>
        <end position="706"/>
    </location>
</feature>
<dbReference type="InterPro" id="IPR050469">
    <property type="entry name" value="Diguanylate_Cyclase"/>
</dbReference>
<comment type="caution">
    <text evidence="7">The sequence shown here is derived from an EMBL/GenBank/DDBJ whole genome shotgun (WGS) entry which is preliminary data.</text>
</comment>
<feature type="repeat" description="TPR" evidence="2">
    <location>
        <begin position="231"/>
        <end position="264"/>
    </location>
</feature>
<keyword evidence="8" id="KW-1185">Reference proteome</keyword>
<feature type="region of interest" description="Disordered" evidence="4">
    <location>
        <begin position="680"/>
        <end position="706"/>
    </location>
</feature>
<evidence type="ECO:0000256" key="2">
    <source>
        <dbReference type="PROSITE-ProRule" id="PRU00339"/>
    </source>
</evidence>
<dbReference type="Pfam" id="PF00990">
    <property type="entry name" value="GGDEF"/>
    <property type="match status" value="1"/>
</dbReference>
<keyword evidence="5" id="KW-0732">Signal</keyword>
<dbReference type="EMBL" id="PVLF01000005">
    <property type="protein sequence ID" value="PRH82772.1"/>
    <property type="molecule type" value="Genomic_DNA"/>
</dbReference>
<evidence type="ECO:0000256" key="1">
    <source>
        <dbReference type="ARBA" id="ARBA00012528"/>
    </source>
</evidence>
<dbReference type="PANTHER" id="PTHR45138:SF24">
    <property type="entry name" value="DIGUANYLATE CYCLASE DGCC-RELATED"/>
    <property type="match status" value="1"/>
</dbReference>
<protein>
    <recommendedName>
        <fullName evidence="1">diguanylate cyclase</fullName>
        <ecNumber evidence="1">2.7.7.65</ecNumber>
    </recommendedName>
</protein>
<dbReference type="NCBIfam" id="TIGR00254">
    <property type="entry name" value="GGDEF"/>
    <property type="match status" value="1"/>
</dbReference>
<proteinExistence type="predicted"/>
<dbReference type="SMART" id="SM00267">
    <property type="entry name" value="GGDEF"/>
    <property type="match status" value="1"/>
</dbReference>
<dbReference type="Proteomes" id="UP000241736">
    <property type="component" value="Unassembled WGS sequence"/>
</dbReference>
<evidence type="ECO:0000256" key="4">
    <source>
        <dbReference type="SAM" id="MobiDB-lite"/>
    </source>
</evidence>
<dbReference type="Gene3D" id="1.25.40.10">
    <property type="entry name" value="Tetratricopeptide repeat domain"/>
    <property type="match status" value="2"/>
</dbReference>
<dbReference type="InterPro" id="IPR029787">
    <property type="entry name" value="Nucleotide_cyclase"/>
</dbReference>
<reference evidence="7 8" key="1">
    <citation type="submission" date="2018-03" db="EMBL/GenBank/DDBJ databases">
        <title>Arenimonas caeni sp. nov., isolated from activated sludge.</title>
        <authorList>
            <person name="Liu H."/>
        </authorList>
    </citation>
    <scope>NUCLEOTIDE SEQUENCE [LARGE SCALE GENOMIC DNA]</scope>
    <source>
        <strain evidence="8">z29</strain>
    </source>
</reference>
<feature type="compositionally biased region" description="Basic and acidic residues" evidence="4">
    <location>
        <begin position="680"/>
        <end position="695"/>
    </location>
</feature>
<dbReference type="SMART" id="SM00028">
    <property type="entry name" value="TPR"/>
    <property type="match status" value="4"/>
</dbReference>
<name>A0A2P6M9Z6_9GAMM</name>
<evidence type="ECO:0000256" key="3">
    <source>
        <dbReference type="SAM" id="Coils"/>
    </source>
</evidence>
<dbReference type="Pfam" id="PF13424">
    <property type="entry name" value="TPR_12"/>
    <property type="match status" value="1"/>
</dbReference>
<dbReference type="SUPFAM" id="SSF55073">
    <property type="entry name" value="Nucleotide cyclase"/>
    <property type="match status" value="1"/>
</dbReference>
<dbReference type="InterPro" id="IPR043128">
    <property type="entry name" value="Rev_trsase/Diguanyl_cyclase"/>
</dbReference>
<evidence type="ECO:0000256" key="5">
    <source>
        <dbReference type="SAM" id="SignalP"/>
    </source>
</evidence>
<dbReference type="Gene3D" id="3.30.70.270">
    <property type="match status" value="1"/>
</dbReference>
<dbReference type="EC" id="2.7.7.65" evidence="1"/>
<sequence>MPNRTGPATPRPWFRPLSRGVGLCLLAALPAFAQAPPQPDPAATERWLAFQAEAAPWLETLATAARGERGRVRLAMANARFARAARSPAADEWLRRAVTVSRQAAHHPERVGALSGLSDLAYRRGDLAAVVALENEALADARRYGDRREVAGSLYGLGLADVATGALDDAERRFDEAIRIWRGTGHERQVAMAERALARAKESRGHYAEAVELQVSALETLRRVGRPIDQSESYYSLAKLFQNLEDYPAALQGTNQAIALMGQNPPDFPLGLNLMLRAQLQLELGDHAAALADGEASMAAFRRNGGDMGTALGSLALGRAQVANDQHAQGLATLREGRALAAKLGERLLESDLALAEGEALVAMGRPAEAIAPLRHAEAIGDELGLDRLRQDVSLELEKAYSALGRTAEALAASKRAFEFRSRLSRFDQLGRLAADNGSARARFMALDAGVADAPAARPVSTAGTNGLPTWTWALALPTLLLAWGLVRVLRHARHLRDEKRQIADRQQALENEHQALRERVALDPLTGALTRQAFAAELATLLRHAENHGRSVALLVFDLDNFKTINDQHGHLAGDEALRLATGIARGKLRSDDLLGRFGGDEFLVACEGLDQPAAEALAEQLRFDLVWRAPDATPPMPGLSLSVGVAVADLGKGYDAGDLFHRADTALFRAKRAGRNRVVGDDPAHAGDADSRRARQWNDALAEP</sequence>
<organism evidence="7 8">
    <name type="scientific">Arenimonas caeni</name>
    <dbReference type="NCBI Taxonomy" id="2058085"/>
    <lineage>
        <taxon>Bacteria</taxon>
        <taxon>Pseudomonadati</taxon>
        <taxon>Pseudomonadota</taxon>
        <taxon>Gammaproteobacteria</taxon>
        <taxon>Lysobacterales</taxon>
        <taxon>Lysobacteraceae</taxon>
        <taxon>Arenimonas</taxon>
    </lineage>
</organism>
<keyword evidence="3" id="KW-0175">Coiled coil</keyword>
<dbReference type="PANTHER" id="PTHR45138">
    <property type="entry name" value="REGULATORY COMPONENTS OF SENSORY TRANSDUCTION SYSTEM"/>
    <property type="match status" value="1"/>
</dbReference>